<feature type="domain" description="DUF4140" evidence="3">
    <location>
        <begin position="48"/>
        <end position="135"/>
    </location>
</feature>
<proteinExistence type="predicted"/>
<evidence type="ECO:0000313" key="5">
    <source>
        <dbReference type="Proteomes" id="UP000032067"/>
    </source>
</evidence>
<feature type="domain" description="DUF4139" evidence="2">
    <location>
        <begin position="230"/>
        <end position="545"/>
    </location>
</feature>
<feature type="chain" id="PRO_5002226718" description="Mucoidy inhibitor MuiA family protein" evidence="1">
    <location>
        <begin position="17"/>
        <end position="552"/>
    </location>
</feature>
<dbReference type="RefSeq" id="WP_042581717.1">
    <property type="nucleotide sequence ID" value="NZ_JXQQ01000076.1"/>
</dbReference>
<dbReference type="InterPro" id="IPR025554">
    <property type="entry name" value="DUF4140"/>
</dbReference>
<sequence length="552" mass="58715">MNAPSCALLLRASVFAATCLALSAGAQVPATGPASGIAPADNSRITQVKVYPGSATVERVARVAAGSRSVTFACLPAGLDVQSLQVSADASVRVGETSVLAEQRELSARCATSALDGRIRELEDQKAALQAESDAFGMVTGYLKGLSGGGGESAQGARAPMDARNLAAMTEAMRRTGQDSLLKQHQLARRQGDIDRQLKPLLAERTRSQGNGAQVVAVTVTLAASADAEVKLSYQVAGPGWTPTYRALLDTATRKVRIERQALVAQATGEDWRGVKLVLSTGQPRRETAGRLPGAWRIGIEPPPQRARADMAYPAAPAAAPVMAGAMSARESAMERRAPLFDVSVFDNSFATEFSVPQSIDVPSNGQRVTMPLGQHEDTAKLASRTSPRVDPSAFLVADLAQPTGVWPAGPMQLYRDGNFVGNGQWTAPSDARLTLSFGRDELVRVQADPEKDNQGSGGFAGTRAERTVQRAYVVENRHRTPVAVQVIEAAPVSVDEQVRVASQFSPQPGELSWNKQPGLAMWSFDLDADKTARVAADYTISYPKDARLQMR</sequence>
<dbReference type="PANTHER" id="PTHR31005">
    <property type="entry name" value="DUF4139 DOMAIN-CONTAINING PROTEIN"/>
    <property type="match status" value="1"/>
</dbReference>
<dbReference type="PANTHER" id="PTHR31005:SF8">
    <property type="entry name" value="DUF4139 DOMAIN-CONTAINING PROTEIN"/>
    <property type="match status" value="1"/>
</dbReference>
<dbReference type="AlphaFoldDB" id="A0A0D0L2F5"/>
<name>A0A0D0L2F5_VARPD</name>
<feature type="signal peptide" evidence="1">
    <location>
        <begin position="1"/>
        <end position="16"/>
    </location>
</feature>
<dbReference type="Pfam" id="PF13598">
    <property type="entry name" value="DUF4139"/>
    <property type="match status" value="1"/>
</dbReference>
<dbReference type="Pfam" id="PF13600">
    <property type="entry name" value="DUF4140"/>
    <property type="match status" value="1"/>
</dbReference>
<evidence type="ECO:0000256" key="1">
    <source>
        <dbReference type="SAM" id="SignalP"/>
    </source>
</evidence>
<protein>
    <recommendedName>
        <fullName evidence="6">Mucoidy inhibitor MuiA family protein</fullName>
    </recommendedName>
</protein>
<evidence type="ECO:0000259" key="2">
    <source>
        <dbReference type="Pfam" id="PF13598"/>
    </source>
</evidence>
<reference evidence="4 5" key="1">
    <citation type="submission" date="2014-12" db="EMBL/GenBank/DDBJ databases">
        <title>16Stimator: statistical estimation of ribosomal gene copy numbers from draft genome assemblies.</title>
        <authorList>
            <person name="Perisin M.A."/>
            <person name="Vetter M."/>
            <person name="Gilbert J.A."/>
            <person name="Bergelson J."/>
        </authorList>
    </citation>
    <scope>NUCLEOTIDE SEQUENCE [LARGE SCALE GENOMIC DNA]</scope>
    <source>
        <strain evidence="4 5">MEDvA23</strain>
    </source>
</reference>
<dbReference type="NCBIfam" id="TIGR02231">
    <property type="entry name" value="mucoidy inhibitor MuiA family protein"/>
    <property type="match status" value="1"/>
</dbReference>
<comment type="caution">
    <text evidence="4">The sequence shown here is derived from an EMBL/GenBank/DDBJ whole genome shotgun (WGS) entry which is preliminary data.</text>
</comment>
<keyword evidence="1" id="KW-0732">Signal</keyword>
<evidence type="ECO:0000259" key="3">
    <source>
        <dbReference type="Pfam" id="PF13600"/>
    </source>
</evidence>
<evidence type="ECO:0000313" key="4">
    <source>
        <dbReference type="EMBL" id="KIQ23263.1"/>
    </source>
</evidence>
<dbReference type="EMBL" id="JXQQ01000076">
    <property type="protein sequence ID" value="KIQ23263.1"/>
    <property type="molecule type" value="Genomic_DNA"/>
</dbReference>
<organism evidence="4 5">
    <name type="scientific">Variovorax paradoxus</name>
    <dbReference type="NCBI Taxonomy" id="34073"/>
    <lineage>
        <taxon>Bacteria</taxon>
        <taxon>Pseudomonadati</taxon>
        <taxon>Pseudomonadota</taxon>
        <taxon>Betaproteobacteria</taxon>
        <taxon>Burkholderiales</taxon>
        <taxon>Comamonadaceae</taxon>
        <taxon>Variovorax</taxon>
    </lineage>
</organism>
<dbReference type="InterPro" id="IPR037291">
    <property type="entry name" value="DUF4139"/>
</dbReference>
<dbReference type="Proteomes" id="UP000032067">
    <property type="component" value="Unassembled WGS sequence"/>
</dbReference>
<dbReference type="OrthoDB" id="9777444at2"/>
<accession>A0A0D0L2F5</accession>
<evidence type="ECO:0008006" key="6">
    <source>
        <dbReference type="Google" id="ProtNLM"/>
    </source>
</evidence>
<gene>
    <name evidence="4" type="ORF">RT97_25860</name>
</gene>
<dbReference type="InterPro" id="IPR011935">
    <property type="entry name" value="CHP02231"/>
</dbReference>